<comment type="caution">
    <text evidence="9">The sequence shown here is derived from an EMBL/GenBank/DDBJ whole genome shotgun (WGS) entry which is preliminary data.</text>
</comment>
<dbReference type="PANTHER" id="PTHR34701:SF1">
    <property type="entry name" value="TRANSCRIPTIONAL REGULATOR MRAZ"/>
    <property type="match status" value="1"/>
</dbReference>
<dbReference type="PANTHER" id="PTHR34701">
    <property type="entry name" value="TRANSCRIPTIONAL REGULATOR MRAZ"/>
    <property type="match status" value="1"/>
</dbReference>
<dbReference type="CDD" id="cd16320">
    <property type="entry name" value="MraZ_N"/>
    <property type="match status" value="1"/>
</dbReference>
<dbReference type="CDD" id="cd16321">
    <property type="entry name" value="MraZ_C"/>
    <property type="match status" value="1"/>
</dbReference>
<dbReference type="RefSeq" id="WP_059746825.1">
    <property type="nucleotide sequence ID" value="NZ_JBOZOX010000013.1"/>
</dbReference>
<dbReference type="InterPro" id="IPR007159">
    <property type="entry name" value="SpoVT-AbrB_dom"/>
</dbReference>
<dbReference type="GO" id="GO:0005737">
    <property type="term" value="C:cytoplasm"/>
    <property type="evidence" value="ECO:0007669"/>
    <property type="project" value="UniProtKB-UniRule"/>
</dbReference>
<protein>
    <recommendedName>
        <fullName evidence="1 7">Transcriptional regulator MraZ</fullName>
    </recommendedName>
</protein>
<keyword evidence="2 7" id="KW-0963">Cytoplasm</keyword>
<dbReference type="GO" id="GO:0000976">
    <property type="term" value="F:transcription cis-regulatory region binding"/>
    <property type="evidence" value="ECO:0007669"/>
    <property type="project" value="TreeGrafter"/>
</dbReference>
<dbReference type="Proteomes" id="UP000055702">
    <property type="component" value="Unassembled WGS sequence"/>
</dbReference>
<evidence type="ECO:0000313" key="9">
    <source>
        <dbReference type="EMBL" id="KVX00544.1"/>
    </source>
</evidence>
<dbReference type="GO" id="GO:0009295">
    <property type="term" value="C:nucleoid"/>
    <property type="evidence" value="ECO:0007669"/>
    <property type="project" value="UniProtKB-SubCell"/>
</dbReference>
<dbReference type="InterPro" id="IPR035642">
    <property type="entry name" value="MraZ_N"/>
</dbReference>
<feature type="domain" description="SpoVT-AbrB" evidence="8">
    <location>
        <begin position="81"/>
        <end position="124"/>
    </location>
</feature>
<evidence type="ECO:0000259" key="8">
    <source>
        <dbReference type="PROSITE" id="PS51740"/>
    </source>
</evidence>
<dbReference type="Gene3D" id="3.40.1550.20">
    <property type="entry name" value="Transcriptional regulator MraZ domain"/>
    <property type="match status" value="1"/>
</dbReference>
<evidence type="ECO:0000256" key="7">
    <source>
        <dbReference type="HAMAP-Rule" id="MF_01008"/>
    </source>
</evidence>
<evidence type="ECO:0000256" key="6">
    <source>
        <dbReference type="ARBA" id="ARBA00023163"/>
    </source>
</evidence>
<evidence type="ECO:0000313" key="10">
    <source>
        <dbReference type="Proteomes" id="UP000055702"/>
    </source>
</evidence>
<dbReference type="InterPro" id="IPR035644">
    <property type="entry name" value="MraZ_C"/>
</dbReference>
<keyword evidence="6 7" id="KW-0804">Transcription</keyword>
<dbReference type="AlphaFoldDB" id="A0A106BXX6"/>
<dbReference type="InterPro" id="IPR003444">
    <property type="entry name" value="MraZ"/>
</dbReference>
<comment type="similarity">
    <text evidence="7">Belongs to the MraZ family.</text>
</comment>
<dbReference type="GO" id="GO:2000143">
    <property type="term" value="P:negative regulation of DNA-templated transcription initiation"/>
    <property type="evidence" value="ECO:0007669"/>
    <property type="project" value="TreeGrafter"/>
</dbReference>
<dbReference type="InterPro" id="IPR020603">
    <property type="entry name" value="MraZ_dom"/>
</dbReference>
<name>A0A106BXX6_SHEFR</name>
<dbReference type="SUPFAM" id="SSF89447">
    <property type="entry name" value="AbrB/MazE/MraZ-like"/>
    <property type="match status" value="1"/>
</dbReference>
<dbReference type="PROSITE" id="PS51740">
    <property type="entry name" value="SPOVT_ABRB"/>
    <property type="match status" value="2"/>
</dbReference>
<dbReference type="EMBL" id="LRDC01000040">
    <property type="protein sequence ID" value="KVX00544.1"/>
    <property type="molecule type" value="Genomic_DNA"/>
</dbReference>
<keyword evidence="5 7" id="KW-0238">DNA-binding</keyword>
<dbReference type="InterPro" id="IPR038619">
    <property type="entry name" value="MraZ_sf"/>
</dbReference>
<sequence>MFRGASAINMDAKGRIAIPARYRDALRVEHAGTVIMTVDIDAACLLIYPLHEWEQIEAKLRLLSDTDPLERSFKRKLLGHAQDCELDSHGRIVIPPALRSFASLEKKTMLVGLLNKFELWEESAWQQQMDDGNALIQSQDLASNERLAHFSL</sequence>
<evidence type="ECO:0000256" key="3">
    <source>
        <dbReference type="ARBA" id="ARBA00022737"/>
    </source>
</evidence>
<dbReference type="NCBIfam" id="TIGR00242">
    <property type="entry name" value="division/cell wall cluster transcriptional repressor MraZ"/>
    <property type="match status" value="1"/>
</dbReference>
<keyword evidence="4 7" id="KW-0805">Transcription regulation</keyword>
<dbReference type="InterPro" id="IPR037914">
    <property type="entry name" value="SpoVT-AbrB_sf"/>
</dbReference>
<comment type="subunit">
    <text evidence="7">Forms oligomers.</text>
</comment>
<dbReference type="Pfam" id="PF02381">
    <property type="entry name" value="MraZ"/>
    <property type="match status" value="2"/>
</dbReference>
<organism evidence="9">
    <name type="scientific">Shewanella frigidimarina</name>
    <dbReference type="NCBI Taxonomy" id="56812"/>
    <lineage>
        <taxon>Bacteria</taxon>
        <taxon>Pseudomonadati</taxon>
        <taxon>Pseudomonadota</taxon>
        <taxon>Gammaproteobacteria</taxon>
        <taxon>Alteromonadales</taxon>
        <taxon>Shewanellaceae</taxon>
        <taxon>Shewanella</taxon>
    </lineage>
</organism>
<comment type="subcellular location">
    <subcellularLocation>
        <location evidence="7">Cytoplasm</location>
        <location evidence="7">Nucleoid</location>
    </subcellularLocation>
</comment>
<reference evidence="9 10" key="1">
    <citation type="submission" date="2016-01" db="EMBL/GenBank/DDBJ databases">
        <title>Draft genome of the antarctic isolate Shewanella frigidimarina Ag06-30.</title>
        <authorList>
            <person name="Parmeciano Di Noto G."/>
            <person name="Vazquez S."/>
            <person name="Mac Cormack W."/>
            <person name="Iriarte A."/>
            <person name="Quiroga C."/>
        </authorList>
    </citation>
    <scope>NUCLEOTIDE SEQUENCE [LARGE SCALE GENOMIC DNA]</scope>
    <source>
        <strain evidence="9 10">Ag06-30</strain>
    </source>
</reference>
<evidence type="ECO:0000256" key="2">
    <source>
        <dbReference type="ARBA" id="ARBA00022490"/>
    </source>
</evidence>
<keyword evidence="3" id="KW-0677">Repeat</keyword>
<dbReference type="GO" id="GO:0003700">
    <property type="term" value="F:DNA-binding transcription factor activity"/>
    <property type="evidence" value="ECO:0007669"/>
    <property type="project" value="UniProtKB-UniRule"/>
</dbReference>
<proteinExistence type="inferred from homology"/>
<evidence type="ECO:0000256" key="1">
    <source>
        <dbReference type="ARBA" id="ARBA00013860"/>
    </source>
</evidence>
<accession>A0A106BXX6</accession>
<gene>
    <name evidence="7" type="primary">mraZ</name>
    <name evidence="9" type="ORF">AWJ07_07235</name>
</gene>
<feature type="domain" description="SpoVT-AbrB" evidence="8">
    <location>
        <begin position="5"/>
        <end position="52"/>
    </location>
</feature>
<evidence type="ECO:0000256" key="5">
    <source>
        <dbReference type="ARBA" id="ARBA00023125"/>
    </source>
</evidence>
<evidence type="ECO:0000256" key="4">
    <source>
        <dbReference type="ARBA" id="ARBA00023015"/>
    </source>
</evidence>
<dbReference type="HAMAP" id="MF_01008">
    <property type="entry name" value="MraZ"/>
    <property type="match status" value="1"/>
</dbReference>